<keyword evidence="5" id="KW-1185">Reference proteome</keyword>
<keyword evidence="1" id="KW-0862">Zinc</keyword>
<evidence type="ECO:0000313" key="6">
    <source>
        <dbReference type="RefSeq" id="XP_027346199.1"/>
    </source>
</evidence>
<evidence type="ECO:0000256" key="2">
    <source>
        <dbReference type="SAM" id="Coils"/>
    </source>
</evidence>
<dbReference type="PROSITE" id="PS50103">
    <property type="entry name" value="ZF_C3H1"/>
    <property type="match status" value="1"/>
</dbReference>
<dbReference type="Gene3D" id="4.10.1000.10">
    <property type="entry name" value="Zinc finger, CCCH-type"/>
    <property type="match status" value="1"/>
</dbReference>
<keyword evidence="2" id="KW-0175">Coiled coil</keyword>
<feature type="region of interest" description="Disordered" evidence="3">
    <location>
        <begin position="59"/>
        <end position="107"/>
    </location>
</feature>
<reference evidence="6" key="2">
    <citation type="submission" date="2025-08" db="UniProtKB">
        <authorList>
            <consortium name="RefSeq"/>
        </authorList>
    </citation>
    <scope>IDENTIFICATION</scope>
    <source>
        <tissue evidence="6">Young leaves</tissue>
    </source>
</reference>
<feature type="compositionally biased region" description="Basic and acidic residues" evidence="3">
    <location>
        <begin position="68"/>
        <end position="78"/>
    </location>
</feature>
<evidence type="ECO:0000256" key="3">
    <source>
        <dbReference type="SAM" id="MobiDB-lite"/>
    </source>
</evidence>
<sequence>MVERKQFKTKLCVLYQRGRCTRHNCSFAHGSAELRRFPASYSGRRDYLGDDLRDKLDRRHLSRRRYSPARDARGHQTIRDYSPSRSLEKKSDRRRRRKQGITGQSDISENLRVSDRIRDRVQEGKLLSSGSRNTLEEQLKKVYSDINTLENRKFQLAVYLDESVQEADSLNSRIQELEAQLCREDEECKRITSRIRKFVRVHNHISLLQDDLKRSQVRLQRFGDQLVSDISRVGANEEDLSIDIVSNGENTGLPPIVKHNVEHNDTSSHRKRLHVERDALEELQQDKSKDGHLVETARTRKRSRWNISDQLNSKGNEGPHSGTEVARPLDLVGKHKRGLKESRIEVPSTSMAAHVVDEEVEIELDDRTNINETANTENENGVANKVKVAPLMLPLALIPRSNYSQYEGNDENVDVDGLDEDAAGAHVDIM</sequence>
<dbReference type="OrthoDB" id="665283at2759"/>
<dbReference type="RefSeq" id="XP_027346199.1">
    <property type="nucleotide sequence ID" value="XM_027490398.1"/>
</dbReference>
<dbReference type="GO" id="GO:0008270">
    <property type="term" value="F:zinc ion binding"/>
    <property type="evidence" value="ECO:0007669"/>
    <property type="project" value="UniProtKB-KW"/>
</dbReference>
<keyword evidence="1" id="KW-0863">Zinc-finger</keyword>
<evidence type="ECO:0000256" key="1">
    <source>
        <dbReference type="PROSITE-ProRule" id="PRU00723"/>
    </source>
</evidence>
<gene>
    <name evidence="6" type="primary">LOC113858008</name>
</gene>
<reference evidence="5" key="1">
    <citation type="journal article" date="2019" name="Toxins">
        <title>Detection of Abrin-Like and Prepropulchellin-Like Toxin Genes and Transcripts Using Whole Genome Sequencing and Full-Length Transcript Sequencing of Abrus precatorius.</title>
        <authorList>
            <person name="Hovde B.T."/>
            <person name="Daligault H.E."/>
            <person name="Hanschen E.R."/>
            <person name="Kunde Y.A."/>
            <person name="Johnson M.B."/>
            <person name="Starkenburg S.R."/>
            <person name="Johnson S.L."/>
        </authorList>
    </citation>
    <scope>NUCLEOTIDE SEQUENCE [LARGE SCALE GENOMIC DNA]</scope>
</reference>
<dbReference type="AlphaFoldDB" id="A0A8B8KUF5"/>
<dbReference type="KEGG" id="aprc:113858008"/>
<dbReference type="PANTHER" id="PTHR38160">
    <property type="entry name" value="ZINC FINGER CCCH DOMAIN-CONTAINING PROTEIN 40"/>
    <property type="match status" value="1"/>
</dbReference>
<dbReference type="GeneID" id="113858008"/>
<dbReference type="PANTHER" id="PTHR38160:SF1">
    <property type="entry name" value="ZINC FINGER CCCH DOMAIN-CONTAINING PROTEIN 40"/>
    <property type="match status" value="1"/>
</dbReference>
<keyword evidence="1" id="KW-0479">Metal-binding</keyword>
<proteinExistence type="predicted"/>
<dbReference type="InterPro" id="IPR000571">
    <property type="entry name" value="Znf_CCCH"/>
</dbReference>
<feature type="region of interest" description="Disordered" evidence="3">
    <location>
        <begin position="304"/>
        <end position="325"/>
    </location>
</feature>
<organism evidence="5 6">
    <name type="scientific">Abrus precatorius</name>
    <name type="common">Indian licorice</name>
    <name type="synonym">Glycine abrus</name>
    <dbReference type="NCBI Taxonomy" id="3816"/>
    <lineage>
        <taxon>Eukaryota</taxon>
        <taxon>Viridiplantae</taxon>
        <taxon>Streptophyta</taxon>
        <taxon>Embryophyta</taxon>
        <taxon>Tracheophyta</taxon>
        <taxon>Spermatophyta</taxon>
        <taxon>Magnoliopsida</taxon>
        <taxon>eudicotyledons</taxon>
        <taxon>Gunneridae</taxon>
        <taxon>Pentapetalae</taxon>
        <taxon>rosids</taxon>
        <taxon>fabids</taxon>
        <taxon>Fabales</taxon>
        <taxon>Fabaceae</taxon>
        <taxon>Papilionoideae</taxon>
        <taxon>50 kb inversion clade</taxon>
        <taxon>NPAAA clade</taxon>
        <taxon>indigoferoid/millettioid clade</taxon>
        <taxon>Abreae</taxon>
        <taxon>Abrus</taxon>
    </lineage>
</organism>
<dbReference type="Proteomes" id="UP000694853">
    <property type="component" value="Unplaced"/>
</dbReference>
<evidence type="ECO:0000313" key="5">
    <source>
        <dbReference type="Proteomes" id="UP000694853"/>
    </source>
</evidence>
<feature type="domain" description="C3H1-type" evidence="4">
    <location>
        <begin position="6"/>
        <end position="32"/>
    </location>
</feature>
<name>A0A8B8KUF5_ABRPR</name>
<evidence type="ECO:0000259" key="4">
    <source>
        <dbReference type="PROSITE" id="PS50103"/>
    </source>
</evidence>
<protein>
    <submittedName>
        <fullName evidence="6">Zinc finger CCCH domain-containing protein 13 isoform X1</fullName>
    </submittedName>
</protein>
<feature type="compositionally biased region" description="Polar residues" evidence="3">
    <location>
        <begin position="305"/>
        <end position="315"/>
    </location>
</feature>
<feature type="coiled-coil region" evidence="2">
    <location>
        <begin position="132"/>
        <end position="180"/>
    </location>
</feature>
<accession>A0A8B8KUF5</accession>
<dbReference type="InterPro" id="IPR045868">
    <property type="entry name" value="Znf_C3H13/40"/>
</dbReference>
<feature type="zinc finger region" description="C3H1-type" evidence="1">
    <location>
        <begin position="6"/>
        <end position="32"/>
    </location>
</feature>